<evidence type="ECO:0000313" key="3">
    <source>
        <dbReference type="Proteomes" id="UP000184532"/>
    </source>
</evidence>
<organism evidence="2 3">
    <name type="scientific">Flagellimonas flava</name>
    <dbReference type="NCBI Taxonomy" id="570519"/>
    <lineage>
        <taxon>Bacteria</taxon>
        <taxon>Pseudomonadati</taxon>
        <taxon>Bacteroidota</taxon>
        <taxon>Flavobacteriia</taxon>
        <taxon>Flavobacteriales</taxon>
        <taxon>Flavobacteriaceae</taxon>
        <taxon>Flagellimonas</taxon>
    </lineage>
</organism>
<feature type="domain" description="DinB-like" evidence="1">
    <location>
        <begin position="30"/>
        <end position="174"/>
    </location>
</feature>
<evidence type="ECO:0000259" key="1">
    <source>
        <dbReference type="Pfam" id="PF12867"/>
    </source>
</evidence>
<dbReference type="SUPFAM" id="SSF109854">
    <property type="entry name" value="DinB/YfiT-like putative metalloenzymes"/>
    <property type="match status" value="1"/>
</dbReference>
<dbReference type="STRING" id="570519.SAMN04488116_2345"/>
<dbReference type="Pfam" id="PF12867">
    <property type="entry name" value="DinB_2"/>
    <property type="match status" value="1"/>
</dbReference>
<proteinExistence type="predicted"/>
<protein>
    <submittedName>
        <fullName evidence="2">DinB superfamily protein</fullName>
    </submittedName>
</protein>
<name>A0A1M5MBT9_9FLAO</name>
<dbReference type="RefSeq" id="WP_073180121.1">
    <property type="nucleotide sequence ID" value="NZ_FQWL01000003.1"/>
</dbReference>
<dbReference type="Gene3D" id="1.20.120.450">
    <property type="entry name" value="dinb family like domain"/>
    <property type="match status" value="1"/>
</dbReference>
<dbReference type="OrthoDB" id="9793216at2"/>
<dbReference type="Proteomes" id="UP000184532">
    <property type="component" value="Unassembled WGS sequence"/>
</dbReference>
<evidence type="ECO:0000313" key="2">
    <source>
        <dbReference type="EMBL" id="SHG74193.1"/>
    </source>
</evidence>
<dbReference type="EMBL" id="FQWL01000003">
    <property type="protein sequence ID" value="SHG74193.1"/>
    <property type="molecule type" value="Genomic_DNA"/>
</dbReference>
<accession>A0A1M5MBT9</accession>
<keyword evidence="3" id="KW-1185">Reference proteome</keyword>
<dbReference type="AlphaFoldDB" id="A0A1M5MBT9"/>
<reference evidence="3" key="1">
    <citation type="submission" date="2016-11" db="EMBL/GenBank/DDBJ databases">
        <authorList>
            <person name="Varghese N."/>
            <person name="Submissions S."/>
        </authorList>
    </citation>
    <scope>NUCLEOTIDE SEQUENCE [LARGE SCALE GENOMIC DNA]</scope>
    <source>
        <strain evidence="3">DSM 22638</strain>
    </source>
</reference>
<gene>
    <name evidence="2" type="ORF">SAMN04488116_2345</name>
</gene>
<dbReference type="InterPro" id="IPR024775">
    <property type="entry name" value="DinB-like"/>
</dbReference>
<sequence length="181" mass="21549">MQKISRPEPSEYPSYSSIYMDLVREDKPLLEQLWNNYLELKAFVYGLPEETLCFRYEEGKWTIKEILVHLIDDERIFAYRALRYGRNDDTPLHGFDQDAYALESRANERSLENIFKEYESVRRATLTLFENLHEETHLRAGEGIDYDGSIINKRTVRALAYHIAGHELRHFNIIKERYVNL</sequence>
<dbReference type="InterPro" id="IPR034660">
    <property type="entry name" value="DinB/YfiT-like"/>
</dbReference>